<dbReference type="AlphaFoldDB" id="A0A6G0U1Y0"/>
<sequence>MLILFQNISHLLHLLPYYNFVYKYITMKQKCSSNFKSSSLMLTTAILSVIKLKKYTFSHFIHLPRLIPRSKTWSWIPSTHRPNWSRRWYEISRASWPIINSSLPIWPKISWGLASLDMLRPLKLRLVVNKSKGIGGGRGGGFSSSSLKSISTLSTLSFGGLLTASISKLGGDGGIGIPGNARCFSYNFLRNPFISVYYF</sequence>
<evidence type="ECO:0000313" key="2">
    <source>
        <dbReference type="Proteomes" id="UP000475862"/>
    </source>
</evidence>
<accession>A0A6G0U1Y0</accession>
<organism evidence="1 2">
    <name type="scientific">Aphis glycines</name>
    <name type="common">Soybean aphid</name>
    <dbReference type="NCBI Taxonomy" id="307491"/>
    <lineage>
        <taxon>Eukaryota</taxon>
        <taxon>Metazoa</taxon>
        <taxon>Ecdysozoa</taxon>
        <taxon>Arthropoda</taxon>
        <taxon>Hexapoda</taxon>
        <taxon>Insecta</taxon>
        <taxon>Pterygota</taxon>
        <taxon>Neoptera</taxon>
        <taxon>Paraneoptera</taxon>
        <taxon>Hemiptera</taxon>
        <taxon>Sternorrhyncha</taxon>
        <taxon>Aphidomorpha</taxon>
        <taxon>Aphidoidea</taxon>
        <taxon>Aphididae</taxon>
        <taxon>Aphidini</taxon>
        <taxon>Aphis</taxon>
        <taxon>Aphis</taxon>
    </lineage>
</organism>
<dbReference type="EMBL" id="VYZN01000009">
    <property type="protein sequence ID" value="KAE9542629.1"/>
    <property type="molecule type" value="Genomic_DNA"/>
</dbReference>
<dbReference type="Proteomes" id="UP000475862">
    <property type="component" value="Unassembled WGS sequence"/>
</dbReference>
<comment type="caution">
    <text evidence="1">The sequence shown here is derived from an EMBL/GenBank/DDBJ whole genome shotgun (WGS) entry which is preliminary data.</text>
</comment>
<proteinExistence type="predicted"/>
<protein>
    <submittedName>
        <fullName evidence="1">Uncharacterized protein</fullName>
    </submittedName>
</protein>
<gene>
    <name evidence="1" type="ORF">AGLY_002540</name>
</gene>
<evidence type="ECO:0000313" key="1">
    <source>
        <dbReference type="EMBL" id="KAE9542629.1"/>
    </source>
</evidence>
<reference evidence="1 2" key="1">
    <citation type="submission" date="2019-08" db="EMBL/GenBank/DDBJ databases">
        <title>The genome of the soybean aphid Biotype 1, its phylome, world population structure and adaptation to the North American continent.</title>
        <authorList>
            <person name="Giordano R."/>
            <person name="Donthu R.K."/>
            <person name="Hernandez A.G."/>
            <person name="Wright C.L."/>
            <person name="Zimin A.V."/>
        </authorList>
    </citation>
    <scope>NUCLEOTIDE SEQUENCE [LARGE SCALE GENOMIC DNA]</scope>
    <source>
        <tissue evidence="1">Whole aphids</tissue>
    </source>
</reference>
<name>A0A6G0U1Y0_APHGL</name>
<keyword evidence="2" id="KW-1185">Reference proteome</keyword>